<dbReference type="AlphaFoldDB" id="T1CP12"/>
<reference evidence="2 3" key="1">
    <citation type="journal article" date="2013" name="Genome Announc.">
        <title>Draft Genome Sequence of Helicobacter fennelliae Strain MRY12-0050, Isolated from a Bacteremia Patient.</title>
        <authorList>
            <person name="Rimbara E."/>
            <person name="Matsui M."/>
            <person name="Mori S."/>
            <person name="Suzuki S."/>
            <person name="Suzuki M."/>
            <person name="Kim H."/>
            <person name="Sekizuka T."/>
            <person name="Kuroda M."/>
            <person name="Shibayama K."/>
        </authorList>
    </citation>
    <scope>NUCLEOTIDE SEQUENCE [LARGE SCALE GENOMIC DNA]</scope>
    <source>
        <strain evidence="2 3">MRY12-0050</strain>
    </source>
</reference>
<organism evidence="2 3">
    <name type="scientific">Helicobacter fennelliae MRY12-0050</name>
    <dbReference type="NCBI Taxonomy" id="1325130"/>
    <lineage>
        <taxon>Bacteria</taxon>
        <taxon>Pseudomonadati</taxon>
        <taxon>Campylobacterota</taxon>
        <taxon>Epsilonproteobacteria</taxon>
        <taxon>Campylobacterales</taxon>
        <taxon>Helicobacteraceae</taxon>
        <taxon>Helicobacter</taxon>
    </lineage>
</organism>
<evidence type="ECO:0000256" key="1">
    <source>
        <dbReference type="SAM" id="MobiDB-lite"/>
    </source>
</evidence>
<dbReference type="OrthoDB" id="9777169at2"/>
<evidence type="ECO:0000313" key="3">
    <source>
        <dbReference type="Proteomes" id="UP000018143"/>
    </source>
</evidence>
<sequence length="73" mass="8598">MNLKAQNSSVFIIYCQCDKSTKSPYGLRALALTQKLDSSEFARVILHITKHRGYGNKHEMRKRKKKRKKNKKF</sequence>
<dbReference type="Proteomes" id="UP000018143">
    <property type="component" value="Unassembled WGS sequence"/>
</dbReference>
<protein>
    <submittedName>
        <fullName evidence="2">CRISPR-associated protein, Csn1 family</fullName>
    </submittedName>
</protein>
<accession>T1CP12</accession>
<proteinExistence type="predicted"/>
<dbReference type="RefSeq" id="WP_023947161.1">
    <property type="nucleotide sequence ID" value="NZ_BASD01000005.1"/>
</dbReference>
<gene>
    <name evidence="2" type="ORF">HFN_2427</name>
</gene>
<dbReference type="EMBL" id="BASD01000005">
    <property type="protein sequence ID" value="GAD18499.1"/>
    <property type="molecule type" value="Genomic_DNA"/>
</dbReference>
<keyword evidence="3" id="KW-1185">Reference proteome</keyword>
<dbReference type="STRING" id="1325130.HFN_2427"/>
<comment type="caution">
    <text evidence="2">The sequence shown here is derived from an EMBL/GenBank/DDBJ whole genome shotgun (WGS) entry which is preliminary data.</text>
</comment>
<evidence type="ECO:0000313" key="2">
    <source>
        <dbReference type="EMBL" id="GAD18499.1"/>
    </source>
</evidence>
<feature type="region of interest" description="Disordered" evidence="1">
    <location>
        <begin position="53"/>
        <end position="73"/>
    </location>
</feature>
<name>T1CP12_9HELI</name>